<feature type="transmembrane region" description="Helical" evidence="1">
    <location>
        <begin position="282"/>
        <end position="302"/>
    </location>
</feature>
<sequence>MILEIILIIIWALFIGRSYLDFSPNTLPGGNELPHLTQSHLIWRLLPICGSCVLWNGQVNGGAPAFVETSGAPLHPLVILTTLIWGVFNGSKVIALVSLMIAGLGQWGLARALKLGWLPRIWSALLAVAGGHLAAKMENGMLLGLLSTASASLILPALVNLLWNGNRRSAVWLGFALALTGLSGEGYIQIGTVIGILPPAVLLLWDKNWKLKMAWRDLALAFLLAFLLLGVFWAPLIHFSPNYVKDGDDTFSNYVPLAHIPLNLVLSDGDYYHMSILGKDGLVYTHAIFIGWIPVLFALASLRFVPKKGRPVMVYFWVSILLLFVICSSEFAHLIYPILPGFKNLRHLSPVTGLAVPYLLGLAAWSIDRILKKVKTPAVLFPRSNGTYYGIPVFGLVLLLVLLYSLKPPYEFGRQWLNNWNLQLPPSLIESLSVDSAAWVTPPDGEFQWIPVLLEKGFKLGQVWRPWFWKDRSFPPALYTITNDPNYSSDAAPIASFAHLRTFYDPAIEYAAVQTEDGSIPCAAEAAGGWIDVVCQNAAAGKLLVYENQWSGWKAWRDGQPQPLLDNQWLSVTAPAGKHHYSFRYQPWDVPLGLLFTLCGFGMAIWMLRRT</sequence>
<dbReference type="AlphaFoldDB" id="A0A0N8GPE5"/>
<comment type="caution">
    <text evidence="2">The sequence shown here is derived from an EMBL/GenBank/DDBJ whole genome shotgun (WGS) entry which is preliminary data.</text>
</comment>
<dbReference type="EMBL" id="LGCM01000039">
    <property type="protein sequence ID" value="KPL80674.1"/>
    <property type="molecule type" value="Genomic_DNA"/>
</dbReference>
<keyword evidence="1" id="KW-0472">Membrane</keyword>
<protein>
    <recommendedName>
        <fullName evidence="4">Glycosyltransferase RgtA/B/C/D-like domain-containing protein</fullName>
    </recommendedName>
</protein>
<keyword evidence="1" id="KW-1133">Transmembrane helix</keyword>
<evidence type="ECO:0008006" key="4">
    <source>
        <dbReference type="Google" id="ProtNLM"/>
    </source>
</evidence>
<feature type="transmembrane region" description="Helical" evidence="1">
    <location>
        <begin position="141"/>
        <end position="163"/>
    </location>
</feature>
<feature type="transmembrane region" description="Helical" evidence="1">
    <location>
        <begin position="83"/>
        <end position="105"/>
    </location>
</feature>
<gene>
    <name evidence="2" type="ORF">ADN01_11080</name>
</gene>
<feature type="transmembrane region" description="Helical" evidence="1">
    <location>
        <begin position="170"/>
        <end position="198"/>
    </location>
</feature>
<keyword evidence="3" id="KW-1185">Reference proteome</keyword>
<name>A0A0N8GPE5_9CHLR</name>
<reference evidence="2 3" key="1">
    <citation type="submission" date="2015-07" db="EMBL/GenBank/DDBJ databases">
        <title>Genome sequence of Levilinea saccharolytica DSM 16555.</title>
        <authorList>
            <person name="Hemp J."/>
            <person name="Ward L.M."/>
            <person name="Pace L.A."/>
            <person name="Fischer W.W."/>
        </authorList>
    </citation>
    <scope>NUCLEOTIDE SEQUENCE [LARGE SCALE GENOMIC DNA]</scope>
    <source>
        <strain evidence="2 3">KIBI-1</strain>
    </source>
</reference>
<feature type="transmembrane region" description="Helical" evidence="1">
    <location>
        <begin position="588"/>
        <end position="608"/>
    </location>
</feature>
<evidence type="ECO:0000313" key="2">
    <source>
        <dbReference type="EMBL" id="KPL80674.1"/>
    </source>
</evidence>
<keyword evidence="1" id="KW-0812">Transmembrane</keyword>
<accession>A0A0N8GPE5</accession>
<proteinExistence type="predicted"/>
<feature type="transmembrane region" description="Helical" evidence="1">
    <location>
        <begin position="387"/>
        <end position="406"/>
    </location>
</feature>
<feature type="transmembrane region" description="Helical" evidence="1">
    <location>
        <begin position="314"/>
        <end position="336"/>
    </location>
</feature>
<evidence type="ECO:0000313" key="3">
    <source>
        <dbReference type="Proteomes" id="UP000050501"/>
    </source>
</evidence>
<organism evidence="2 3">
    <name type="scientific">Levilinea saccharolytica</name>
    <dbReference type="NCBI Taxonomy" id="229921"/>
    <lineage>
        <taxon>Bacteria</taxon>
        <taxon>Bacillati</taxon>
        <taxon>Chloroflexota</taxon>
        <taxon>Anaerolineae</taxon>
        <taxon>Anaerolineales</taxon>
        <taxon>Anaerolineaceae</taxon>
        <taxon>Levilinea</taxon>
    </lineage>
</organism>
<feature type="transmembrane region" description="Helical" evidence="1">
    <location>
        <begin position="117"/>
        <end position="135"/>
    </location>
</feature>
<feature type="transmembrane region" description="Helical" evidence="1">
    <location>
        <begin position="348"/>
        <end position="367"/>
    </location>
</feature>
<dbReference type="Proteomes" id="UP000050501">
    <property type="component" value="Unassembled WGS sequence"/>
</dbReference>
<evidence type="ECO:0000256" key="1">
    <source>
        <dbReference type="SAM" id="Phobius"/>
    </source>
</evidence>
<feature type="transmembrane region" description="Helical" evidence="1">
    <location>
        <begin position="218"/>
        <end position="237"/>
    </location>
</feature>